<name>A0A9X2KY54_9FLAO</name>
<evidence type="ECO:0000313" key="1">
    <source>
        <dbReference type="EMBL" id="MCP9200412.1"/>
    </source>
</evidence>
<dbReference type="RefSeq" id="WP_241551201.1">
    <property type="nucleotide sequence ID" value="NZ_JANCNS010000002.1"/>
</dbReference>
<comment type="caution">
    <text evidence="1">The sequence shown here is derived from an EMBL/GenBank/DDBJ whole genome shotgun (WGS) entry which is preliminary data.</text>
</comment>
<protein>
    <submittedName>
        <fullName evidence="1">Uncharacterized protein</fullName>
    </submittedName>
</protein>
<accession>A0A9X2KY54</accession>
<organism evidence="1 2">
    <name type="scientific">Christiangramia oceanisediminis</name>
    <dbReference type="NCBI Taxonomy" id="2920386"/>
    <lineage>
        <taxon>Bacteria</taxon>
        <taxon>Pseudomonadati</taxon>
        <taxon>Bacteroidota</taxon>
        <taxon>Flavobacteriia</taxon>
        <taxon>Flavobacteriales</taxon>
        <taxon>Flavobacteriaceae</taxon>
        <taxon>Christiangramia</taxon>
    </lineage>
</organism>
<dbReference type="EMBL" id="JANCNS010000002">
    <property type="protein sequence ID" value="MCP9200412.1"/>
    <property type="molecule type" value="Genomic_DNA"/>
</dbReference>
<sequence>MKTVDKMEVLHSQSAEFIEKGETGKFLKLIPDTFLIKGDTHNGVFNQGYAIRHLNRRDMILIDVVEKSTKDAVKKLVEEGYNIKGILITCDAVLNTAYADLKTISEDAGGAPVYAHPRNNIKDNFKTKDITKKDKVLDSFDINIFDLPGSEGASVVVYCDLNDGMLFPGEDAVGSDYDSELNTFVRPEKKNANNDYGLAESWAAFDTSFSYLFPRKGKPGFNLEEGHQIDILNKLGKS</sequence>
<proteinExistence type="predicted"/>
<gene>
    <name evidence="1" type="ORF">MKO06_10855</name>
</gene>
<keyword evidence="2" id="KW-1185">Reference proteome</keyword>
<dbReference type="Proteomes" id="UP001155280">
    <property type="component" value="Unassembled WGS sequence"/>
</dbReference>
<reference evidence="1" key="1">
    <citation type="submission" date="2022-07" db="EMBL/GenBank/DDBJ databases">
        <title>Gramela sediminis sp. nov., isolated from deep-sea sediment of the Indian Ocean.</title>
        <authorList>
            <person name="Shi H."/>
        </authorList>
    </citation>
    <scope>NUCLEOTIDE SEQUENCE</scope>
    <source>
        <strain evidence="1">GC03-9</strain>
    </source>
</reference>
<dbReference type="AlphaFoldDB" id="A0A9X2KY54"/>
<evidence type="ECO:0000313" key="2">
    <source>
        <dbReference type="Proteomes" id="UP001155280"/>
    </source>
</evidence>